<dbReference type="PANTHER" id="PTHR43662:SF5">
    <property type="entry name" value="DUF1996 DOMAIN-CONTAINING PROTEIN"/>
    <property type="match status" value="1"/>
</dbReference>
<feature type="domain" description="DUF1996" evidence="2">
    <location>
        <begin position="32"/>
        <end position="289"/>
    </location>
</feature>
<dbReference type="Proteomes" id="UP001172155">
    <property type="component" value="Unassembled WGS sequence"/>
</dbReference>
<reference evidence="3" key="1">
    <citation type="submission" date="2023-06" db="EMBL/GenBank/DDBJ databases">
        <title>Genome-scale phylogeny and comparative genomics of the fungal order Sordariales.</title>
        <authorList>
            <consortium name="Lawrence Berkeley National Laboratory"/>
            <person name="Hensen N."/>
            <person name="Bonometti L."/>
            <person name="Westerberg I."/>
            <person name="Brannstrom I.O."/>
            <person name="Guillou S."/>
            <person name="Cros-Aarteil S."/>
            <person name="Calhoun S."/>
            <person name="Haridas S."/>
            <person name="Kuo A."/>
            <person name="Mondo S."/>
            <person name="Pangilinan J."/>
            <person name="Riley R."/>
            <person name="LaButti K."/>
            <person name="Andreopoulos B."/>
            <person name="Lipzen A."/>
            <person name="Chen C."/>
            <person name="Yanf M."/>
            <person name="Daum C."/>
            <person name="Ng V."/>
            <person name="Clum A."/>
            <person name="Steindorff A."/>
            <person name="Ohm R."/>
            <person name="Martin F."/>
            <person name="Silar P."/>
            <person name="Natvig D."/>
            <person name="Lalanne C."/>
            <person name="Gautier V."/>
            <person name="Ament-velasquez S.L."/>
            <person name="Kruys A."/>
            <person name="Hutchinson M.I."/>
            <person name="Powell A.J."/>
            <person name="Barry K."/>
            <person name="Miller A.N."/>
            <person name="Grigoriev I.V."/>
            <person name="Debuchy R."/>
            <person name="Gladieux P."/>
            <person name="Thoren M.H."/>
            <person name="Johannesson H."/>
        </authorList>
    </citation>
    <scope>NUCLEOTIDE SEQUENCE</scope>
    <source>
        <strain evidence="3">SMH3187-1</strain>
    </source>
</reference>
<accession>A0AA40JYR5</accession>
<proteinExistence type="predicted"/>
<name>A0AA40JYR5_9PEZI</name>
<feature type="chain" id="PRO_5041202886" description="DUF1996 domain-containing protein" evidence="1">
    <location>
        <begin position="18"/>
        <end position="353"/>
    </location>
</feature>
<gene>
    <name evidence="3" type="ORF">B0T18DRAFT_393172</name>
</gene>
<comment type="caution">
    <text evidence="3">The sequence shown here is derived from an EMBL/GenBank/DDBJ whole genome shotgun (WGS) entry which is preliminary data.</text>
</comment>
<feature type="signal peptide" evidence="1">
    <location>
        <begin position="1"/>
        <end position="17"/>
    </location>
</feature>
<keyword evidence="1" id="KW-0732">Signal</keyword>
<dbReference type="Pfam" id="PF09362">
    <property type="entry name" value="DUF1996"/>
    <property type="match status" value="1"/>
</dbReference>
<keyword evidence="4" id="KW-1185">Reference proteome</keyword>
<organism evidence="3 4">
    <name type="scientific">Schizothecium vesticola</name>
    <dbReference type="NCBI Taxonomy" id="314040"/>
    <lineage>
        <taxon>Eukaryota</taxon>
        <taxon>Fungi</taxon>
        <taxon>Dikarya</taxon>
        <taxon>Ascomycota</taxon>
        <taxon>Pezizomycotina</taxon>
        <taxon>Sordariomycetes</taxon>
        <taxon>Sordariomycetidae</taxon>
        <taxon>Sordariales</taxon>
        <taxon>Schizotheciaceae</taxon>
        <taxon>Schizothecium</taxon>
    </lineage>
</organism>
<evidence type="ECO:0000313" key="4">
    <source>
        <dbReference type="Proteomes" id="UP001172155"/>
    </source>
</evidence>
<evidence type="ECO:0000313" key="3">
    <source>
        <dbReference type="EMBL" id="KAK0740324.1"/>
    </source>
</evidence>
<dbReference type="PANTHER" id="PTHR43662">
    <property type="match status" value="1"/>
</dbReference>
<protein>
    <recommendedName>
        <fullName evidence="2">DUF1996 domain-containing protein</fullName>
    </recommendedName>
</protein>
<sequence>MKPISLAALAAPVLVQAGLRFGCSTLTIQRVDPVVEPGAAPAAHLHHIVGGGHFNMTMEGDVGAKDGCTTCVMSEDLSNYWTAVLYFKARNGSYHRVPVINNAALDRGTVGGMTIYYTPFDFTTDGLKTQGRIRSFPPGFRMTVGSPTTNTLDQAQKHIGLRYNCLQTLINRGRELADLPTVPCPAGIFAIHHFPACWDGKNLDSPNHQDHMYNTKIRDGFTNAPACPASHPVRMPQLTYETVWDTTKFNDKSLWPEDSSQQPFVWSYTSSGTEKTNGYGTHADYMFGWKGDSLQRAMDQNDCFYDGCGSLKKQAMTEANKCKVRDMVVDNIDGCKSRLKLSRFGLRGEVKTP</sequence>
<dbReference type="InterPro" id="IPR018535">
    <property type="entry name" value="DUF1996"/>
</dbReference>
<evidence type="ECO:0000256" key="1">
    <source>
        <dbReference type="SAM" id="SignalP"/>
    </source>
</evidence>
<dbReference type="AlphaFoldDB" id="A0AA40JYR5"/>
<evidence type="ECO:0000259" key="2">
    <source>
        <dbReference type="Pfam" id="PF09362"/>
    </source>
</evidence>
<dbReference type="EMBL" id="JAUKUD010000006">
    <property type="protein sequence ID" value="KAK0740324.1"/>
    <property type="molecule type" value="Genomic_DNA"/>
</dbReference>